<protein>
    <recommendedName>
        <fullName evidence="2">AMP-dependent synthetase/ligase domain-containing protein</fullName>
    </recommendedName>
</protein>
<proteinExistence type="inferred from homology"/>
<organism evidence="3 4">
    <name type="scientific">Cyphellophora europaea (strain CBS 101466)</name>
    <name type="common">Phialophora europaea</name>
    <dbReference type="NCBI Taxonomy" id="1220924"/>
    <lineage>
        <taxon>Eukaryota</taxon>
        <taxon>Fungi</taxon>
        <taxon>Dikarya</taxon>
        <taxon>Ascomycota</taxon>
        <taxon>Pezizomycotina</taxon>
        <taxon>Eurotiomycetes</taxon>
        <taxon>Chaetothyriomycetidae</taxon>
        <taxon>Chaetothyriales</taxon>
        <taxon>Cyphellophoraceae</taxon>
        <taxon>Cyphellophora</taxon>
    </lineage>
</organism>
<name>W2S0I4_CYPE1</name>
<evidence type="ECO:0000313" key="4">
    <source>
        <dbReference type="Proteomes" id="UP000030752"/>
    </source>
</evidence>
<dbReference type="OrthoDB" id="429813at2759"/>
<dbReference type="RefSeq" id="XP_008716057.1">
    <property type="nucleotide sequence ID" value="XM_008717835.1"/>
</dbReference>
<dbReference type="GO" id="GO:0031956">
    <property type="term" value="F:medium-chain fatty acid-CoA ligase activity"/>
    <property type="evidence" value="ECO:0007669"/>
    <property type="project" value="TreeGrafter"/>
</dbReference>
<dbReference type="Gene3D" id="3.40.50.12780">
    <property type="entry name" value="N-terminal domain of ligase-like"/>
    <property type="match status" value="1"/>
</dbReference>
<dbReference type="Pfam" id="PF00501">
    <property type="entry name" value="AMP-binding"/>
    <property type="match status" value="1"/>
</dbReference>
<dbReference type="EMBL" id="KB822719">
    <property type="protein sequence ID" value="ETN41548.1"/>
    <property type="molecule type" value="Genomic_DNA"/>
</dbReference>
<dbReference type="Pfam" id="PF23562">
    <property type="entry name" value="AMP-binding_C_3"/>
    <property type="match status" value="1"/>
</dbReference>
<evidence type="ECO:0000256" key="1">
    <source>
        <dbReference type="ARBA" id="ARBA00006432"/>
    </source>
</evidence>
<dbReference type="InParanoid" id="W2S0I4"/>
<dbReference type="SUPFAM" id="SSF56801">
    <property type="entry name" value="Acetyl-CoA synthetase-like"/>
    <property type="match status" value="1"/>
</dbReference>
<dbReference type="PANTHER" id="PTHR43201:SF8">
    <property type="entry name" value="ACYL-COA SYNTHETASE FAMILY MEMBER 3"/>
    <property type="match status" value="1"/>
</dbReference>
<dbReference type="STRING" id="1220924.W2S0I4"/>
<dbReference type="HOGENOM" id="CLU_002220_2_2_1"/>
<dbReference type="eggNOG" id="KOG1178">
    <property type="taxonomic scope" value="Eukaryota"/>
</dbReference>
<feature type="domain" description="AMP-dependent synthetase/ligase" evidence="2">
    <location>
        <begin position="36"/>
        <end position="327"/>
    </location>
</feature>
<dbReference type="Proteomes" id="UP000030752">
    <property type="component" value="Unassembled WGS sequence"/>
</dbReference>
<gene>
    <name evidence="3" type="ORF">HMPREF1541_03484</name>
</gene>
<dbReference type="PANTHER" id="PTHR43201">
    <property type="entry name" value="ACYL-COA SYNTHETASE"/>
    <property type="match status" value="1"/>
</dbReference>
<evidence type="ECO:0000313" key="3">
    <source>
        <dbReference type="EMBL" id="ETN41548.1"/>
    </source>
</evidence>
<dbReference type="GO" id="GO:0006631">
    <property type="term" value="P:fatty acid metabolic process"/>
    <property type="evidence" value="ECO:0007669"/>
    <property type="project" value="TreeGrafter"/>
</dbReference>
<dbReference type="InterPro" id="IPR020845">
    <property type="entry name" value="AMP-binding_CS"/>
</dbReference>
<dbReference type="InterPro" id="IPR000873">
    <property type="entry name" value="AMP-dep_synth/lig_dom"/>
</dbReference>
<dbReference type="InterPro" id="IPR042099">
    <property type="entry name" value="ANL_N_sf"/>
</dbReference>
<dbReference type="PROSITE" id="PS00455">
    <property type="entry name" value="AMP_BINDING"/>
    <property type="match status" value="1"/>
</dbReference>
<dbReference type="VEuPathDB" id="FungiDB:HMPREF1541_03484"/>
<sequence>MAHEARTWVEYIDIATNSAEEHPVLALPGHRDSQSDFTYYSARSLRRLADNAASVYVDGGLRPRQSGERPLLVALFGYGTIEWAASFFAITRMGHAVFNLSSRLSEDYVARLLVKSDPDVLVHDRPVVLPNEGVVRLPLVEGQLLTSAIKKSLGEITCDPKTIAGSDTVFICHSSGTTSLPKLLPFSNDDWMTRQRTMRLIYRDDKREWAASAMYNIVGLNRLTRSLTKTAPTFFDNDRVNFTTDSIMSFLDEAQLDFISTTPYTLNLIARAKGGIRTLRGYEKVTVFGAVCPDELGDMLSREGIFVLDTYASTETGILLESAKPDRDTAWKWLLPSPPKKAFLDMRPVQGHDNVFELVLLPGCPEVLSAFAAEDGHYYTKDLFLRHPTKPDAWKIIGRKDDEIKVYQRDRQTIVNAIPYEQELMHDNEDLVDDIVLFGQGRGKLGVLAFAAAASPGSVTADLVLSRVWETIERRINGKMTVGINRDMIVPLDVRGKRLPRTWKFNLMRAQIYLRFEDEINLAYERSADAVVDRDRSGAVKEAQL</sequence>
<dbReference type="AlphaFoldDB" id="W2S0I4"/>
<keyword evidence="4" id="KW-1185">Reference proteome</keyword>
<accession>W2S0I4</accession>
<comment type="similarity">
    <text evidence="1">Belongs to the ATP-dependent AMP-binding enzyme family.</text>
</comment>
<reference evidence="3 4" key="1">
    <citation type="submission" date="2013-03" db="EMBL/GenBank/DDBJ databases">
        <title>The Genome Sequence of Phialophora europaea CBS 101466.</title>
        <authorList>
            <consortium name="The Broad Institute Genomics Platform"/>
            <person name="Cuomo C."/>
            <person name="de Hoog S."/>
            <person name="Gorbushina A."/>
            <person name="Walker B."/>
            <person name="Young S.K."/>
            <person name="Zeng Q."/>
            <person name="Gargeya S."/>
            <person name="Fitzgerald M."/>
            <person name="Haas B."/>
            <person name="Abouelleil A."/>
            <person name="Allen A.W."/>
            <person name="Alvarado L."/>
            <person name="Arachchi H.M."/>
            <person name="Berlin A.M."/>
            <person name="Chapman S.B."/>
            <person name="Gainer-Dewar J."/>
            <person name="Goldberg J."/>
            <person name="Griggs A."/>
            <person name="Gujja S."/>
            <person name="Hansen M."/>
            <person name="Howarth C."/>
            <person name="Imamovic A."/>
            <person name="Ireland A."/>
            <person name="Larimer J."/>
            <person name="McCowan C."/>
            <person name="Murphy C."/>
            <person name="Pearson M."/>
            <person name="Poon T.W."/>
            <person name="Priest M."/>
            <person name="Roberts A."/>
            <person name="Saif S."/>
            <person name="Shea T."/>
            <person name="Sisk P."/>
            <person name="Sykes S."/>
            <person name="Wortman J."/>
            <person name="Nusbaum C."/>
            <person name="Birren B."/>
        </authorList>
    </citation>
    <scope>NUCLEOTIDE SEQUENCE [LARGE SCALE GENOMIC DNA]</scope>
    <source>
        <strain evidence="3 4">CBS 101466</strain>
    </source>
</reference>
<dbReference type="GeneID" id="19970823"/>
<evidence type="ECO:0000259" key="2">
    <source>
        <dbReference type="Pfam" id="PF00501"/>
    </source>
</evidence>